<evidence type="ECO:0000256" key="1">
    <source>
        <dbReference type="SAM" id="Phobius"/>
    </source>
</evidence>
<keyword evidence="1" id="KW-0472">Membrane</keyword>
<proteinExistence type="predicted"/>
<dbReference type="OMA" id="PKVTGYR"/>
<dbReference type="HOGENOM" id="CLU_2984511_0_0_1"/>
<dbReference type="AlphaFoldDB" id="A8N997"/>
<sequence length="65" mass="7444">MDANGVNCRPRVTSNRPKLTLYHVLVVGSTSIFGFFKAWLPYNGHSTVPNTLDWLYGVVFFLLRR</sequence>
<keyword evidence="1" id="KW-0812">Transmembrane</keyword>
<dbReference type="RefSeq" id="XP_001831425.2">
    <property type="nucleotide sequence ID" value="XM_001831373.2"/>
</dbReference>
<dbReference type="EMBL" id="AACS02000007">
    <property type="protein sequence ID" value="EAU90588.2"/>
    <property type="molecule type" value="Genomic_DNA"/>
</dbReference>
<dbReference type="VEuPathDB" id="FungiDB:CC1G_00972"/>
<dbReference type="GeneID" id="6007897"/>
<gene>
    <name evidence="2" type="ORF">CC1G_00972</name>
</gene>
<name>A8N997_COPC7</name>
<evidence type="ECO:0000313" key="3">
    <source>
        <dbReference type="Proteomes" id="UP000001861"/>
    </source>
</evidence>
<dbReference type="KEGG" id="cci:CC1G_00972"/>
<dbReference type="InParanoid" id="A8N997"/>
<accession>A8N997</accession>
<organism evidence="2 3">
    <name type="scientific">Coprinopsis cinerea (strain Okayama-7 / 130 / ATCC MYA-4618 / FGSC 9003)</name>
    <name type="common">Inky cap fungus</name>
    <name type="synonym">Hormographiella aspergillata</name>
    <dbReference type="NCBI Taxonomy" id="240176"/>
    <lineage>
        <taxon>Eukaryota</taxon>
        <taxon>Fungi</taxon>
        <taxon>Dikarya</taxon>
        <taxon>Basidiomycota</taxon>
        <taxon>Agaricomycotina</taxon>
        <taxon>Agaricomycetes</taxon>
        <taxon>Agaricomycetidae</taxon>
        <taxon>Agaricales</taxon>
        <taxon>Agaricineae</taxon>
        <taxon>Psathyrellaceae</taxon>
        <taxon>Coprinopsis</taxon>
    </lineage>
</organism>
<keyword evidence="1" id="KW-1133">Transmembrane helix</keyword>
<feature type="transmembrane region" description="Helical" evidence="1">
    <location>
        <begin position="21"/>
        <end position="40"/>
    </location>
</feature>
<dbReference type="OrthoDB" id="3268450at2759"/>
<protein>
    <submittedName>
        <fullName evidence="2">Uncharacterized protein</fullName>
    </submittedName>
</protein>
<comment type="caution">
    <text evidence="2">The sequence shown here is derived from an EMBL/GenBank/DDBJ whole genome shotgun (WGS) entry which is preliminary data.</text>
</comment>
<keyword evidence="3" id="KW-1185">Reference proteome</keyword>
<reference evidence="2 3" key="1">
    <citation type="journal article" date="2010" name="Proc. Natl. Acad. Sci. U.S.A.">
        <title>Insights into evolution of multicellular fungi from the assembled chromosomes of the mushroom Coprinopsis cinerea (Coprinus cinereus).</title>
        <authorList>
            <person name="Stajich J.E."/>
            <person name="Wilke S.K."/>
            <person name="Ahren D."/>
            <person name="Au C.H."/>
            <person name="Birren B.W."/>
            <person name="Borodovsky M."/>
            <person name="Burns C."/>
            <person name="Canback B."/>
            <person name="Casselton L.A."/>
            <person name="Cheng C.K."/>
            <person name="Deng J."/>
            <person name="Dietrich F.S."/>
            <person name="Fargo D.C."/>
            <person name="Farman M.L."/>
            <person name="Gathman A.C."/>
            <person name="Goldberg J."/>
            <person name="Guigo R."/>
            <person name="Hoegger P.J."/>
            <person name="Hooker J.B."/>
            <person name="Huggins A."/>
            <person name="James T.Y."/>
            <person name="Kamada T."/>
            <person name="Kilaru S."/>
            <person name="Kodira C."/>
            <person name="Kues U."/>
            <person name="Kupfer D."/>
            <person name="Kwan H.S."/>
            <person name="Lomsadze A."/>
            <person name="Li W."/>
            <person name="Lilly W.W."/>
            <person name="Ma L.J."/>
            <person name="Mackey A.J."/>
            <person name="Manning G."/>
            <person name="Martin F."/>
            <person name="Muraguchi H."/>
            <person name="Natvig D.O."/>
            <person name="Palmerini H."/>
            <person name="Ramesh M.A."/>
            <person name="Rehmeyer C.J."/>
            <person name="Roe B.A."/>
            <person name="Shenoy N."/>
            <person name="Stanke M."/>
            <person name="Ter-Hovhannisyan V."/>
            <person name="Tunlid A."/>
            <person name="Velagapudi R."/>
            <person name="Vision T.J."/>
            <person name="Zeng Q."/>
            <person name="Zolan M.E."/>
            <person name="Pukkila P.J."/>
        </authorList>
    </citation>
    <scope>NUCLEOTIDE SEQUENCE [LARGE SCALE GENOMIC DNA]</scope>
    <source>
        <strain evidence="3">Okayama-7 / 130 / ATCC MYA-4618 / FGSC 9003</strain>
    </source>
</reference>
<dbReference type="Proteomes" id="UP000001861">
    <property type="component" value="Unassembled WGS sequence"/>
</dbReference>
<evidence type="ECO:0000313" key="2">
    <source>
        <dbReference type="EMBL" id="EAU90588.2"/>
    </source>
</evidence>